<dbReference type="InterPro" id="IPR050706">
    <property type="entry name" value="Cyclic-di-GMP_PDE-like"/>
</dbReference>
<feature type="domain" description="Response regulatory" evidence="2">
    <location>
        <begin position="15"/>
        <end position="135"/>
    </location>
</feature>
<keyword evidence="1" id="KW-0597">Phosphoprotein</keyword>
<dbReference type="InterPro" id="IPR001633">
    <property type="entry name" value="EAL_dom"/>
</dbReference>
<gene>
    <name evidence="4" type="ORF">SAMN04490181_1033</name>
</gene>
<sequence>MNWLPMNEPSMNRCSILIVEDHPFQHQYLQHLFSELGDFHVESARDGEEALTCLRRRTFDLVLTDLLMPGMDGVQFIQGLATLRAKPALAIMSAASRRMLMSASLVASNLQVNVIGLISKPVNIAALRNLTEQLLGLRQVVLPETAPGIERQAILEALDNGELQAWFQPKKALANARIVAAEALVRWIHPEYGVLLPGAFLPALKAYSLEERLLWRVLEQAIAAQARWRVQGYDIPVSINLPTHLLNSYDLADRILAFVLEHQGIPGRICFELMECSVPQDISNFYAGACRLRIKGFGLSQDDFGKGYSSYMNLVSTPFTELKIDRALVQGCNDNEELAQALTSIVALGRQLGLTVVAEGVETAQELALLRKIDCTQVQGFLISHAVSSDQFQQLLNQDGPASTY</sequence>
<dbReference type="PROSITE" id="PS50883">
    <property type="entry name" value="EAL"/>
    <property type="match status" value="1"/>
</dbReference>
<dbReference type="SMART" id="SM00448">
    <property type="entry name" value="REC"/>
    <property type="match status" value="1"/>
</dbReference>
<evidence type="ECO:0000259" key="3">
    <source>
        <dbReference type="PROSITE" id="PS50883"/>
    </source>
</evidence>
<protein>
    <submittedName>
        <fullName evidence="4">EAL domain, c-di-GMP-specific phosphodiesterase class I (Or its enzymatically inactive variant)</fullName>
    </submittedName>
</protein>
<dbReference type="CDD" id="cd00156">
    <property type="entry name" value="REC"/>
    <property type="match status" value="1"/>
</dbReference>
<dbReference type="SMART" id="SM00052">
    <property type="entry name" value="EAL"/>
    <property type="match status" value="1"/>
</dbReference>
<evidence type="ECO:0000256" key="1">
    <source>
        <dbReference type="PROSITE-ProRule" id="PRU00169"/>
    </source>
</evidence>
<dbReference type="Pfam" id="PF00563">
    <property type="entry name" value="EAL"/>
    <property type="match status" value="1"/>
</dbReference>
<evidence type="ECO:0000313" key="5">
    <source>
        <dbReference type="Proteomes" id="UP000199620"/>
    </source>
</evidence>
<dbReference type="InterPro" id="IPR011006">
    <property type="entry name" value="CheY-like_superfamily"/>
</dbReference>
<dbReference type="Gene3D" id="3.20.20.450">
    <property type="entry name" value="EAL domain"/>
    <property type="match status" value="1"/>
</dbReference>
<dbReference type="PANTHER" id="PTHR33121:SF70">
    <property type="entry name" value="SIGNALING PROTEIN YKOW"/>
    <property type="match status" value="1"/>
</dbReference>
<dbReference type="PROSITE" id="PS50110">
    <property type="entry name" value="RESPONSE_REGULATORY"/>
    <property type="match status" value="1"/>
</dbReference>
<dbReference type="InterPro" id="IPR001789">
    <property type="entry name" value="Sig_transdc_resp-reg_receiver"/>
</dbReference>
<dbReference type="SUPFAM" id="SSF52172">
    <property type="entry name" value="CheY-like"/>
    <property type="match status" value="1"/>
</dbReference>
<accession>A0ABY0W9L5</accession>
<reference evidence="4 5" key="1">
    <citation type="submission" date="2016-10" db="EMBL/GenBank/DDBJ databases">
        <authorList>
            <person name="Varghese N."/>
            <person name="Submissions S."/>
        </authorList>
    </citation>
    <scope>NUCLEOTIDE SEQUENCE [LARGE SCALE GENOMIC DNA]</scope>
    <source>
        <strain evidence="4 5">BS2771</strain>
    </source>
</reference>
<feature type="modified residue" description="4-aspartylphosphate" evidence="1">
    <location>
        <position position="65"/>
    </location>
</feature>
<dbReference type="Pfam" id="PF00072">
    <property type="entry name" value="Response_reg"/>
    <property type="match status" value="1"/>
</dbReference>
<evidence type="ECO:0000313" key="4">
    <source>
        <dbReference type="EMBL" id="SDU88634.1"/>
    </source>
</evidence>
<dbReference type="PANTHER" id="PTHR33121">
    <property type="entry name" value="CYCLIC DI-GMP PHOSPHODIESTERASE PDEF"/>
    <property type="match status" value="1"/>
</dbReference>
<proteinExistence type="predicted"/>
<dbReference type="InterPro" id="IPR035919">
    <property type="entry name" value="EAL_sf"/>
</dbReference>
<dbReference type="EMBL" id="LT629800">
    <property type="protein sequence ID" value="SDU88634.1"/>
    <property type="molecule type" value="Genomic_DNA"/>
</dbReference>
<feature type="domain" description="EAL" evidence="3">
    <location>
        <begin position="147"/>
        <end position="400"/>
    </location>
</feature>
<dbReference type="SUPFAM" id="SSF141868">
    <property type="entry name" value="EAL domain-like"/>
    <property type="match status" value="1"/>
</dbReference>
<name>A0ABY0W9L5_9PSED</name>
<evidence type="ECO:0000259" key="2">
    <source>
        <dbReference type="PROSITE" id="PS50110"/>
    </source>
</evidence>
<organism evidence="4 5">
    <name type="scientific">Pseudomonas brenneri</name>
    <dbReference type="NCBI Taxonomy" id="129817"/>
    <lineage>
        <taxon>Bacteria</taxon>
        <taxon>Pseudomonadati</taxon>
        <taxon>Pseudomonadota</taxon>
        <taxon>Gammaproteobacteria</taxon>
        <taxon>Pseudomonadales</taxon>
        <taxon>Pseudomonadaceae</taxon>
        <taxon>Pseudomonas</taxon>
    </lineage>
</organism>
<dbReference type="CDD" id="cd01948">
    <property type="entry name" value="EAL"/>
    <property type="match status" value="1"/>
</dbReference>
<dbReference type="Gene3D" id="3.40.50.2300">
    <property type="match status" value="1"/>
</dbReference>
<dbReference type="Proteomes" id="UP000199620">
    <property type="component" value="Chromosome I"/>
</dbReference>
<keyword evidence="5" id="KW-1185">Reference proteome</keyword>